<dbReference type="Proteomes" id="UP000626026">
    <property type="component" value="Unassembled WGS sequence"/>
</dbReference>
<dbReference type="InterPro" id="IPR050469">
    <property type="entry name" value="Diguanylate_Cyclase"/>
</dbReference>
<feature type="transmembrane region" description="Helical" evidence="3">
    <location>
        <begin position="64"/>
        <end position="85"/>
    </location>
</feature>
<reference evidence="5 6" key="1">
    <citation type="journal article" date="2013" name="Int. J. Syst. Evol. Microbiol.">
        <title>Roseomonas aerophila sp. nov., isolated from air.</title>
        <authorList>
            <person name="Kim S.J."/>
            <person name="Weon H.Y."/>
            <person name="Ahn J.H."/>
            <person name="Hong S.B."/>
            <person name="Seok S.J."/>
            <person name="Whang K.S."/>
            <person name="Kwon S.W."/>
        </authorList>
    </citation>
    <scope>NUCLEOTIDE SEQUENCE [LARGE SCALE GENOMIC DNA]</scope>
    <source>
        <strain evidence="5 6">NBRC 108923</strain>
    </source>
</reference>
<dbReference type="InterPro" id="IPR000160">
    <property type="entry name" value="GGDEF_dom"/>
</dbReference>
<dbReference type="SMART" id="SM00267">
    <property type="entry name" value="GGDEF"/>
    <property type="match status" value="1"/>
</dbReference>
<dbReference type="PANTHER" id="PTHR45138">
    <property type="entry name" value="REGULATORY COMPONENTS OF SENSORY TRANSDUCTION SYSTEM"/>
    <property type="match status" value="1"/>
</dbReference>
<dbReference type="InterPro" id="IPR029787">
    <property type="entry name" value="Nucleotide_cyclase"/>
</dbReference>
<protein>
    <recommendedName>
        <fullName evidence="1">diguanylate cyclase</fullName>
        <ecNumber evidence="1">2.7.7.65</ecNumber>
    </recommendedName>
</protein>
<feature type="transmembrane region" description="Helical" evidence="3">
    <location>
        <begin position="12"/>
        <end position="30"/>
    </location>
</feature>
<dbReference type="EC" id="2.7.7.65" evidence="1"/>
<evidence type="ECO:0000313" key="5">
    <source>
        <dbReference type="EMBL" id="MBC9210119.1"/>
    </source>
</evidence>
<sequence>MFFIPDTDTLRLSSTLLTVAFTAVFLMLWLGRRQDRFLLHWAASAALYAGVLVAFEMFERGPTPGLGGALYAALAGCNALLLSGARLFEGKRPFPAWLWLPLPLGFLGYAVPFWLAAAGMDLPVPEGGRIGGFLALLVSVGSVGVLLLRGAHGRRGRRIAGLAVLAYAPGYVVAILLQLQEEMALQRIALLPMLSDQVLLAILYLGLLSMPGERAEVELREAVQRDPLTGAWNRAGMAALEPRLLAGGGALIVIDIDHFKAINDRHGHAVGDAVLSSFAAHMAALALEQGGRLVRLGGDEFVVLMAGATMDAAERLATRMHGVAQAGIAGLPPYTISLGLTLLGKADRSLTEAIARADERLYRAKFLGRNRMAS</sequence>
<gene>
    <name evidence="5" type="ORF">IBL26_25085</name>
</gene>
<dbReference type="Pfam" id="PF00990">
    <property type="entry name" value="GGDEF"/>
    <property type="match status" value="1"/>
</dbReference>
<evidence type="ECO:0000259" key="4">
    <source>
        <dbReference type="PROSITE" id="PS50887"/>
    </source>
</evidence>
<feature type="domain" description="GGDEF" evidence="4">
    <location>
        <begin position="247"/>
        <end position="374"/>
    </location>
</feature>
<dbReference type="PROSITE" id="PS50887">
    <property type="entry name" value="GGDEF"/>
    <property type="match status" value="1"/>
</dbReference>
<dbReference type="PANTHER" id="PTHR45138:SF9">
    <property type="entry name" value="DIGUANYLATE CYCLASE DGCM-RELATED"/>
    <property type="match status" value="1"/>
</dbReference>
<feature type="transmembrane region" description="Helical" evidence="3">
    <location>
        <begin position="160"/>
        <end position="179"/>
    </location>
</feature>
<dbReference type="InterPro" id="IPR043128">
    <property type="entry name" value="Rev_trsase/Diguanyl_cyclase"/>
</dbReference>
<comment type="caution">
    <text evidence="5">The sequence shown here is derived from an EMBL/GenBank/DDBJ whole genome shotgun (WGS) entry which is preliminary data.</text>
</comment>
<organism evidence="5 6">
    <name type="scientific">Teichococcus aerophilus</name>
    <dbReference type="NCBI Taxonomy" id="1224513"/>
    <lineage>
        <taxon>Bacteria</taxon>
        <taxon>Pseudomonadati</taxon>
        <taxon>Pseudomonadota</taxon>
        <taxon>Alphaproteobacteria</taxon>
        <taxon>Acetobacterales</taxon>
        <taxon>Roseomonadaceae</taxon>
        <taxon>Roseomonas</taxon>
    </lineage>
</organism>
<feature type="transmembrane region" description="Helical" evidence="3">
    <location>
        <begin position="185"/>
        <end position="207"/>
    </location>
</feature>
<dbReference type="EMBL" id="JACTVA010000106">
    <property type="protein sequence ID" value="MBC9210119.1"/>
    <property type="molecule type" value="Genomic_DNA"/>
</dbReference>
<accession>A0ABR7RTY4</accession>
<evidence type="ECO:0000256" key="1">
    <source>
        <dbReference type="ARBA" id="ARBA00012528"/>
    </source>
</evidence>
<feature type="transmembrane region" description="Helical" evidence="3">
    <location>
        <begin position="130"/>
        <end position="148"/>
    </location>
</feature>
<dbReference type="SUPFAM" id="SSF55073">
    <property type="entry name" value="Nucleotide cyclase"/>
    <property type="match status" value="1"/>
</dbReference>
<feature type="transmembrane region" description="Helical" evidence="3">
    <location>
        <begin position="97"/>
        <end position="118"/>
    </location>
</feature>
<keyword evidence="3" id="KW-0812">Transmembrane</keyword>
<keyword evidence="3" id="KW-1133">Transmembrane helix</keyword>
<keyword evidence="3" id="KW-0472">Membrane</keyword>
<evidence type="ECO:0000256" key="2">
    <source>
        <dbReference type="ARBA" id="ARBA00034247"/>
    </source>
</evidence>
<comment type="catalytic activity">
    <reaction evidence="2">
        <text>2 GTP = 3',3'-c-di-GMP + 2 diphosphate</text>
        <dbReference type="Rhea" id="RHEA:24898"/>
        <dbReference type="ChEBI" id="CHEBI:33019"/>
        <dbReference type="ChEBI" id="CHEBI:37565"/>
        <dbReference type="ChEBI" id="CHEBI:58805"/>
        <dbReference type="EC" id="2.7.7.65"/>
    </reaction>
</comment>
<dbReference type="CDD" id="cd01949">
    <property type="entry name" value="GGDEF"/>
    <property type="match status" value="1"/>
</dbReference>
<proteinExistence type="predicted"/>
<dbReference type="RefSeq" id="WP_187787230.1">
    <property type="nucleotide sequence ID" value="NZ_JACTVA010000106.1"/>
</dbReference>
<dbReference type="NCBIfam" id="TIGR00254">
    <property type="entry name" value="GGDEF"/>
    <property type="match status" value="1"/>
</dbReference>
<evidence type="ECO:0000313" key="6">
    <source>
        <dbReference type="Proteomes" id="UP000626026"/>
    </source>
</evidence>
<keyword evidence="6" id="KW-1185">Reference proteome</keyword>
<dbReference type="Gene3D" id="3.30.70.270">
    <property type="match status" value="1"/>
</dbReference>
<name>A0ABR7RTY4_9PROT</name>
<evidence type="ECO:0000256" key="3">
    <source>
        <dbReference type="SAM" id="Phobius"/>
    </source>
</evidence>
<feature type="transmembrane region" description="Helical" evidence="3">
    <location>
        <begin position="37"/>
        <end position="58"/>
    </location>
</feature>